<protein>
    <recommendedName>
        <fullName evidence="5 6">Prefoldin subunit alpha</fullName>
    </recommendedName>
    <alternativeName>
        <fullName evidence="5">GimC subunit alpha</fullName>
    </alternativeName>
</protein>
<comment type="function">
    <text evidence="4 5">Molecular chaperone capable of stabilizing a range of proteins. Seems to fulfill an ATP-independent, HSP70-like function in archaeal de novo protein folding.</text>
</comment>
<dbReference type="GO" id="GO:0006457">
    <property type="term" value="P:protein folding"/>
    <property type="evidence" value="ECO:0007669"/>
    <property type="project" value="UniProtKB-UniRule"/>
</dbReference>
<evidence type="ECO:0000256" key="5">
    <source>
        <dbReference type="HAMAP-Rule" id="MF_00308"/>
    </source>
</evidence>
<evidence type="ECO:0000313" key="8">
    <source>
        <dbReference type="EMBL" id="HEM66676.1"/>
    </source>
</evidence>
<evidence type="ECO:0000256" key="2">
    <source>
        <dbReference type="ARBA" id="ARBA00011716"/>
    </source>
</evidence>
<dbReference type="InterPro" id="IPR011599">
    <property type="entry name" value="PFD_alpha_archaea"/>
</dbReference>
<dbReference type="InterPro" id="IPR004127">
    <property type="entry name" value="Prefoldin_subunit_alpha"/>
</dbReference>
<dbReference type="InterPro" id="IPR009053">
    <property type="entry name" value="Prefoldin"/>
</dbReference>
<evidence type="ECO:0000256" key="4">
    <source>
        <dbReference type="ARBA" id="ARBA00025077"/>
    </source>
</evidence>
<dbReference type="EMBL" id="DSEU01000025">
    <property type="protein sequence ID" value="HEM66676.1"/>
    <property type="molecule type" value="Genomic_DNA"/>
</dbReference>
<reference evidence="8" key="1">
    <citation type="journal article" date="2020" name="mSystems">
        <title>Genome- and Community-Level Interaction Insights into Carbon Utilization and Element Cycling Functions of Hydrothermarchaeota in Hydrothermal Sediment.</title>
        <authorList>
            <person name="Zhou Z."/>
            <person name="Liu Y."/>
            <person name="Xu W."/>
            <person name="Pan J."/>
            <person name="Luo Z.H."/>
            <person name="Li M."/>
        </authorList>
    </citation>
    <scope>NUCLEOTIDE SEQUENCE [LARGE SCALE GENOMIC DNA]</scope>
    <source>
        <strain evidence="8">SpSt-125</strain>
    </source>
</reference>
<dbReference type="HAMAP" id="MF_00308">
    <property type="entry name" value="PfdA"/>
    <property type="match status" value="1"/>
</dbReference>
<comment type="subcellular location">
    <subcellularLocation>
        <location evidence="5">Cytoplasm</location>
    </subcellularLocation>
</comment>
<gene>
    <name evidence="5 8" type="primary">pfdA</name>
    <name evidence="8" type="ORF">ENO26_03765</name>
</gene>
<evidence type="ECO:0000256" key="1">
    <source>
        <dbReference type="ARBA" id="ARBA00010048"/>
    </source>
</evidence>
<evidence type="ECO:0000256" key="7">
    <source>
        <dbReference type="SAM" id="Coils"/>
    </source>
</evidence>
<comment type="subunit">
    <text evidence="2 5">Heterohexamer of two alpha and four beta subunits.</text>
</comment>
<evidence type="ECO:0000256" key="3">
    <source>
        <dbReference type="ARBA" id="ARBA00023186"/>
    </source>
</evidence>
<dbReference type="GO" id="GO:0051082">
    <property type="term" value="F:unfolded protein binding"/>
    <property type="evidence" value="ECO:0007669"/>
    <property type="project" value="UniProtKB-UniRule"/>
</dbReference>
<keyword evidence="7" id="KW-0175">Coiled coil</keyword>
<dbReference type="AlphaFoldDB" id="A0A7J2U1W7"/>
<feature type="coiled-coil region" evidence="7">
    <location>
        <begin position="5"/>
        <end position="32"/>
    </location>
</feature>
<comment type="similarity">
    <text evidence="1">Belongs to the prefoldin subunit alpha family.</text>
</comment>
<sequence length="154" mass="17819">MSSEKTRLEEAIQQLLAQLDELREAIRVVQARSLALSSEIQEIRMAYETLSNIQKLAHREVLASLDRNGYVFTKAQLLVTDEAIVRIGKEYYAALPIDKAKSILTDYEKDLTEELRETESELRKLTELYNQVQKRIQEYATSLQRLEEGLKSSR</sequence>
<comment type="caution">
    <text evidence="8">The sequence shown here is derived from an EMBL/GenBank/DDBJ whole genome shotgun (WGS) entry which is preliminary data.</text>
</comment>
<comment type="similarity">
    <text evidence="5">Belongs to the prefoldin alpha subunit family.</text>
</comment>
<dbReference type="NCBIfam" id="TIGR00293">
    <property type="entry name" value="prefoldin subunit alpha"/>
    <property type="match status" value="1"/>
</dbReference>
<dbReference type="Pfam" id="PF02996">
    <property type="entry name" value="Prefoldin"/>
    <property type="match status" value="1"/>
</dbReference>
<evidence type="ECO:0000256" key="6">
    <source>
        <dbReference type="NCBIfam" id="TIGR00293"/>
    </source>
</evidence>
<dbReference type="SUPFAM" id="SSF46579">
    <property type="entry name" value="Prefoldin"/>
    <property type="match status" value="1"/>
</dbReference>
<keyword evidence="5" id="KW-0963">Cytoplasm</keyword>
<dbReference type="GO" id="GO:0005737">
    <property type="term" value="C:cytoplasm"/>
    <property type="evidence" value="ECO:0007669"/>
    <property type="project" value="UniProtKB-SubCell"/>
</dbReference>
<keyword evidence="3 5" id="KW-0143">Chaperone</keyword>
<proteinExistence type="inferred from homology"/>
<dbReference type="GO" id="GO:0016272">
    <property type="term" value="C:prefoldin complex"/>
    <property type="evidence" value="ECO:0007669"/>
    <property type="project" value="UniProtKB-UniRule"/>
</dbReference>
<dbReference type="Gene3D" id="1.10.287.370">
    <property type="match status" value="1"/>
</dbReference>
<name>A0A7J2U1W7_9CREN</name>
<organism evidence="8">
    <name type="scientific">Ignisphaera aggregans</name>
    <dbReference type="NCBI Taxonomy" id="334771"/>
    <lineage>
        <taxon>Archaea</taxon>
        <taxon>Thermoproteota</taxon>
        <taxon>Thermoprotei</taxon>
        <taxon>Desulfurococcales</taxon>
        <taxon>Desulfurococcaceae</taxon>
        <taxon>Ignisphaera</taxon>
    </lineage>
</organism>
<feature type="coiled-coil region" evidence="7">
    <location>
        <begin position="97"/>
        <end position="149"/>
    </location>
</feature>
<accession>A0A7J2U1W7</accession>